<sequence>MAYDFVVGWRSKRPGSSEHVGAIDYRDMTALAALMLRSDSFFLGRLTDIYQDQSFSNGEVRQALTQLLPLMCEQLSPDERALLDKLIAVLCFAGQKEDGLHALAD</sequence>
<keyword evidence="2" id="KW-1185">Reference proteome</keyword>
<organism evidence="1 2">
    <name type="scientific">Massilia mucilaginosa</name>
    <dbReference type="NCBI Taxonomy" id="2609282"/>
    <lineage>
        <taxon>Bacteria</taxon>
        <taxon>Pseudomonadati</taxon>
        <taxon>Pseudomonadota</taxon>
        <taxon>Betaproteobacteria</taxon>
        <taxon>Burkholderiales</taxon>
        <taxon>Oxalobacteraceae</taxon>
        <taxon>Telluria group</taxon>
        <taxon>Massilia</taxon>
    </lineage>
</organism>
<evidence type="ECO:0000313" key="1">
    <source>
        <dbReference type="EMBL" id="NHZ88289.1"/>
    </source>
</evidence>
<dbReference type="EMBL" id="WHJH01000003">
    <property type="protein sequence ID" value="NHZ88289.1"/>
    <property type="molecule type" value="Genomic_DNA"/>
</dbReference>
<proteinExistence type="predicted"/>
<reference evidence="1 2" key="1">
    <citation type="submission" date="2019-10" db="EMBL/GenBank/DDBJ databases">
        <title>Taxonomy of Antarctic Massilia spp.: description of Massilia rubra sp. nov., Massilia aquatica sp. nov., Massilia mucilaginosa sp. nov., Massilia frigida sp. nov. isolated from streams, lakes and regoliths.</title>
        <authorList>
            <person name="Holochova P."/>
            <person name="Sedlacek I."/>
            <person name="Kralova S."/>
            <person name="Maslanova I."/>
            <person name="Busse H.-J."/>
            <person name="Stankova E."/>
            <person name="Vrbovska V."/>
            <person name="Kovarovic V."/>
            <person name="Bartak M."/>
            <person name="Svec P."/>
            <person name="Pantucek R."/>
        </authorList>
    </citation>
    <scope>NUCLEOTIDE SEQUENCE [LARGE SCALE GENOMIC DNA]</scope>
    <source>
        <strain evidence="1 2">CCM 8733</strain>
    </source>
</reference>
<protein>
    <submittedName>
        <fullName evidence="1">Uncharacterized protein</fullName>
    </submittedName>
</protein>
<dbReference type="Proteomes" id="UP000609726">
    <property type="component" value="Unassembled WGS sequence"/>
</dbReference>
<dbReference type="RefSeq" id="WP_166870918.1">
    <property type="nucleotide sequence ID" value="NZ_WHJH01000003.1"/>
</dbReference>
<name>A0ABX0NNB2_9BURK</name>
<accession>A0ABX0NNB2</accession>
<gene>
    <name evidence="1" type="ORF">F2P45_04500</name>
</gene>
<evidence type="ECO:0000313" key="2">
    <source>
        <dbReference type="Proteomes" id="UP000609726"/>
    </source>
</evidence>
<comment type="caution">
    <text evidence="1">The sequence shown here is derived from an EMBL/GenBank/DDBJ whole genome shotgun (WGS) entry which is preliminary data.</text>
</comment>